<evidence type="ECO:0000256" key="1">
    <source>
        <dbReference type="ARBA" id="ARBA00022737"/>
    </source>
</evidence>
<feature type="region of interest" description="Disordered" evidence="2">
    <location>
        <begin position="677"/>
        <end position="892"/>
    </location>
</feature>
<evidence type="ECO:0000256" key="2">
    <source>
        <dbReference type="SAM" id="MobiDB-lite"/>
    </source>
</evidence>
<feature type="region of interest" description="Disordered" evidence="2">
    <location>
        <begin position="1912"/>
        <end position="1941"/>
    </location>
</feature>
<feature type="region of interest" description="Disordered" evidence="2">
    <location>
        <begin position="923"/>
        <end position="967"/>
    </location>
</feature>
<feature type="region of interest" description="Disordered" evidence="2">
    <location>
        <begin position="1528"/>
        <end position="1577"/>
    </location>
</feature>
<feature type="compositionally biased region" description="Gly residues" evidence="2">
    <location>
        <begin position="212"/>
        <end position="231"/>
    </location>
</feature>
<dbReference type="PANTHER" id="PTHR13561:SF20">
    <property type="entry name" value="DNA TOPOISOMERASE 2-BINDING PROTEIN 1"/>
    <property type="match status" value="1"/>
</dbReference>
<feature type="region of interest" description="Disordered" evidence="2">
    <location>
        <begin position="2084"/>
        <end position="2120"/>
    </location>
</feature>
<accession>A0A835XID9</accession>
<dbReference type="SUPFAM" id="SSF52113">
    <property type="entry name" value="BRCT domain"/>
    <property type="match status" value="4"/>
</dbReference>
<feature type="compositionally biased region" description="Low complexity" evidence="2">
    <location>
        <begin position="202"/>
        <end position="211"/>
    </location>
</feature>
<feature type="region of interest" description="Disordered" evidence="2">
    <location>
        <begin position="1996"/>
        <end position="2071"/>
    </location>
</feature>
<evidence type="ECO:0000259" key="4">
    <source>
        <dbReference type="PROSITE" id="PS50172"/>
    </source>
</evidence>
<feature type="compositionally biased region" description="Gly residues" evidence="2">
    <location>
        <begin position="2046"/>
        <end position="2056"/>
    </location>
</feature>
<feature type="transmembrane region" description="Helical" evidence="3">
    <location>
        <begin position="2233"/>
        <end position="2251"/>
    </location>
</feature>
<dbReference type="GO" id="GO:0006270">
    <property type="term" value="P:DNA replication initiation"/>
    <property type="evidence" value="ECO:0007669"/>
    <property type="project" value="TreeGrafter"/>
</dbReference>
<dbReference type="GO" id="GO:0007095">
    <property type="term" value="P:mitotic G2 DNA damage checkpoint signaling"/>
    <property type="evidence" value="ECO:0007669"/>
    <property type="project" value="TreeGrafter"/>
</dbReference>
<protein>
    <recommendedName>
        <fullName evidence="4">BRCT domain-containing protein</fullName>
    </recommendedName>
</protein>
<reference evidence="5" key="1">
    <citation type="journal article" date="2020" name="bioRxiv">
        <title>Comparative genomics of Chlamydomonas.</title>
        <authorList>
            <person name="Craig R.J."/>
            <person name="Hasan A.R."/>
            <person name="Ness R.W."/>
            <person name="Keightley P.D."/>
        </authorList>
    </citation>
    <scope>NUCLEOTIDE SEQUENCE</scope>
    <source>
        <strain evidence="5">CCAP 11/70</strain>
    </source>
</reference>
<feature type="compositionally biased region" description="Pro residues" evidence="2">
    <location>
        <begin position="1676"/>
        <end position="1691"/>
    </location>
</feature>
<dbReference type="CDD" id="cd00027">
    <property type="entry name" value="BRCT"/>
    <property type="match status" value="1"/>
</dbReference>
<dbReference type="SMART" id="SM00292">
    <property type="entry name" value="BRCT"/>
    <property type="match status" value="4"/>
</dbReference>
<feature type="compositionally biased region" description="Gly residues" evidence="2">
    <location>
        <begin position="1921"/>
        <end position="1941"/>
    </location>
</feature>
<keyword evidence="6" id="KW-1185">Reference proteome</keyword>
<comment type="caution">
    <text evidence="5">The sequence shown here is derived from an EMBL/GenBank/DDBJ whole genome shotgun (WGS) entry which is preliminary data.</text>
</comment>
<feature type="compositionally biased region" description="Low complexity" evidence="2">
    <location>
        <begin position="1657"/>
        <end position="1675"/>
    </location>
</feature>
<feature type="transmembrane region" description="Helical" evidence="3">
    <location>
        <begin position="2182"/>
        <end position="2201"/>
    </location>
</feature>
<feature type="compositionally biased region" description="Pro residues" evidence="2">
    <location>
        <begin position="1382"/>
        <end position="1400"/>
    </location>
</feature>
<evidence type="ECO:0000313" key="5">
    <source>
        <dbReference type="EMBL" id="KAG2483338.1"/>
    </source>
</evidence>
<feature type="compositionally biased region" description="Polar residues" evidence="2">
    <location>
        <begin position="688"/>
        <end position="704"/>
    </location>
</feature>
<dbReference type="Pfam" id="PF12738">
    <property type="entry name" value="PTCB-BRCT"/>
    <property type="match status" value="2"/>
</dbReference>
<dbReference type="PANTHER" id="PTHR13561">
    <property type="entry name" value="DNA REPLICATION REGULATOR DPB11-RELATED"/>
    <property type="match status" value="1"/>
</dbReference>
<feature type="region of interest" description="Disordered" evidence="2">
    <location>
        <begin position="1382"/>
        <end position="1449"/>
    </location>
</feature>
<dbReference type="InterPro" id="IPR059215">
    <property type="entry name" value="BRCT2_TopBP1-like"/>
</dbReference>
<keyword evidence="3" id="KW-0812">Transmembrane</keyword>
<feature type="compositionally biased region" description="Low complexity" evidence="2">
    <location>
        <begin position="1489"/>
        <end position="1509"/>
    </location>
</feature>
<feature type="domain" description="BRCT" evidence="4">
    <location>
        <begin position="288"/>
        <end position="376"/>
    </location>
</feature>
<dbReference type="OrthoDB" id="251770at2759"/>
<evidence type="ECO:0000313" key="6">
    <source>
        <dbReference type="Proteomes" id="UP000612055"/>
    </source>
</evidence>
<feature type="region of interest" description="Disordered" evidence="2">
    <location>
        <begin position="2557"/>
        <end position="2628"/>
    </location>
</feature>
<feature type="compositionally biased region" description="Low complexity" evidence="2">
    <location>
        <begin position="800"/>
        <end position="830"/>
    </location>
</feature>
<dbReference type="PROSITE" id="PS50172">
    <property type="entry name" value="BRCT"/>
    <property type="match status" value="5"/>
</dbReference>
<feature type="compositionally biased region" description="Pro residues" evidence="2">
    <location>
        <begin position="249"/>
        <end position="263"/>
    </location>
</feature>
<organism evidence="5 6">
    <name type="scientific">Edaphochlamys debaryana</name>
    <dbReference type="NCBI Taxonomy" id="47281"/>
    <lineage>
        <taxon>Eukaryota</taxon>
        <taxon>Viridiplantae</taxon>
        <taxon>Chlorophyta</taxon>
        <taxon>core chlorophytes</taxon>
        <taxon>Chlorophyceae</taxon>
        <taxon>CS clade</taxon>
        <taxon>Chlamydomonadales</taxon>
        <taxon>Chlamydomonadales incertae sedis</taxon>
        <taxon>Edaphochlamys</taxon>
    </lineage>
</organism>
<dbReference type="Proteomes" id="UP000612055">
    <property type="component" value="Unassembled WGS sequence"/>
</dbReference>
<feature type="compositionally biased region" description="Low complexity" evidence="2">
    <location>
        <begin position="1401"/>
        <end position="1424"/>
    </location>
</feature>
<feature type="domain" description="BRCT" evidence="4">
    <location>
        <begin position="93"/>
        <end position="181"/>
    </location>
</feature>
<feature type="transmembrane region" description="Helical" evidence="3">
    <location>
        <begin position="2263"/>
        <end position="2279"/>
    </location>
</feature>
<feature type="region of interest" description="Disordered" evidence="2">
    <location>
        <begin position="1029"/>
        <end position="1100"/>
    </location>
</feature>
<feature type="compositionally biased region" description="Low complexity" evidence="2">
    <location>
        <begin position="2004"/>
        <end position="2018"/>
    </location>
</feature>
<keyword evidence="3" id="KW-1133">Transmembrane helix</keyword>
<evidence type="ECO:0000256" key="3">
    <source>
        <dbReference type="SAM" id="Phobius"/>
    </source>
</evidence>
<feature type="compositionally biased region" description="Low complexity" evidence="2">
    <location>
        <begin position="1084"/>
        <end position="1095"/>
    </location>
</feature>
<feature type="region of interest" description="Disordered" evidence="2">
    <location>
        <begin position="180"/>
        <end position="276"/>
    </location>
</feature>
<dbReference type="InterPro" id="IPR001357">
    <property type="entry name" value="BRCT_dom"/>
</dbReference>
<proteinExistence type="predicted"/>
<feature type="region of interest" description="Disordered" evidence="2">
    <location>
        <begin position="1656"/>
        <end position="1697"/>
    </location>
</feature>
<feature type="domain" description="BRCT" evidence="4">
    <location>
        <begin position="1"/>
        <end position="95"/>
    </location>
</feature>
<dbReference type="GO" id="GO:0033314">
    <property type="term" value="P:mitotic DNA replication checkpoint signaling"/>
    <property type="evidence" value="ECO:0007669"/>
    <property type="project" value="TreeGrafter"/>
</dbReference>
<feature type="compositionally biased region" description="Pro residues" evidence="2">
    <location>
        <begin position="740"/>
        <end position="776"/>
    </location>
</feature>
<feature type="domain" description="BRCT" evidence="4">
    <location>
        <begin position="581"/>
        <end position="664"/>
    </location>
</feature>
<sequence>MAPLSSVGVVFGNICDDNVQNLSDVAQDLGATILAPHNSARASYLVCSNVLRLTDGTDPYLVAIQSNPGLHVVSPAWLLACRADGAQVDPGGFLLKPLSGIQATITNFTVPERESNMRKLRDAGASVQGELYRTMTHVICNRPGGAKYEHARSWGLWLVSPAWVDACVKAGHRVDEKAFAADAGGPPMPAEGARHHARPSRRAASAVDSGMTTGGAGSGGVTSGLGGGSIRGGATKLGANKATSAGALPPQPPGSRPLAPPAAPEGTGDAPPFTIPDDPLDENYFLHWVNAFFVGLTAKEETHVLTAVRESGLTRQPTLHSGVTHIVFGTTVSTAELAVVRDHMLDHREAVQLVRLHWLWECINARAVQEVRPFLVPQAVLQQAVGSLAPAGAKGAAGTGSLAPAPTARTLPAMDDYVQLEPEPGPNGPAAGPAAGDALGLGLGEAARPGAAAAGGVFTGLWFTLAAVAGSAEEQEAARLVRQGGGMIMSAGTERDVKDDSKRYAVCPFSLPTAEAERLAFAGPTGRGRGQGPSEFGRVRPQHRVTLDWLRACLEKRQLMPISHFTPLYKPLPYALPCPKFKGVVVAVSQYHAEQREGLQELITRLGGTYTDKLNKRVHFLVVPDAAGDKYAAAVRWRIPTVRLEWVLESAYAGRPLEDQVPAFLPVGVTPAQYDANRRGVGAGRDGGNSQMGPSQMGPSQIGPSQMPPRPPPAASALTQQQPERSQGGFLMPAYRAPAAQPPAPPRPAPAQPDRPAPPPSQTAPPQPLTPAPALPTDPTHQQPAGPGPGIGPGPEQARDPSAASAPAPTEPRPAQAPAGPAGPTGRVARTMSGSTGPTGAQDPEPDPGGTAGPSTAGGEPSVGGPPGPASGPAQNAPPPQAEPEFAPPPQAEALLSLMSFMQDHTHNQHPHEMACSQMDMPMPAPCLLRPQEPLDGGDGAGPGGSLEGSRQLGSLAGPSSLYAAGDDGVPVGGRAARGSRKRVAAVAVGEAPGAVPKVAGLPGRRAQSAEEEEGFGVAMSQQVGYEVAPLMPPPAPRATRSTSRGRGGTDSRGSVRAADAGNGNGALSRGVEPANDLTRELGPHAPGGTAATGHGAKRGARRLRRLPGLPAAAAALAGSRLGALVLSTPFQCAAQATVGLLATSVFVVVRPVTFPISCLAPVLYTAWSVLLSQDNHLGSKLQLSLALVAAPVSPAGRGLPAVGSGAHTAALCGLGAAALLLLVPLRAAVGPGRHPPFMWFAGFTACLALGVGVLSGQLLPSIHLAWKAVVWSLVRVALLAGGASGLAAALVLPSLASDELEADAAALMRGLGAGATRFASRSLQPCCRLTGGPPASSGAAGPSAQAAAGAARAPSVELLDGPVVALTQGLARLSVVAPALLPPPPQLPPPPPPPRPEGPQPAEDGSAAGAGAAAQAARPLIAGRQDGRPGAPEGLPGGTLDREGAGGTAADSVVLTVTEEASAGGAAAGGTRHVRLGEPERGLEGRLPPAAAGGADATRGTAAGADTGAGAVGPAATGAAAGPLRSASLAATSSSSSSSSSSEVPEPTPPPGPTSARTAGLRAGPDSAGPPRPEVSHLSEAVSAFDEGLREDDDAFLRMLAASAEPPPPAPPAPPWWACLMCFAGGGGGGGGSGGGGGAAARALVRNVTLPPFLAPPGGLRPSPAALAAASAKPPHQPPPRPLPPPPPPSLAARSGSILGTQSTSLLDPIAGQLNATGNTAGGGGGAGPQRAVAWAPVAALRALLARAKACAASARLEPPWLAAVPADLDAWCAVLSRCEALLGRVAALDGVAAEGGAGQQHQALHDGSLVALLGVDIIAPYRLSYARVAAACAAMGLALDAAAAGGGSGPVWAWWGHRRRRAQAAVGGWKPVGGWDEERERLGAAVREAMGRYWGRLRAAARAATPHASPWPASLAAAGTGGEVEGGGGGGAGGGGGGGVATPTATAGVVVPILGMTQARLLMFLLTATDGVLAAVAELEEAVRGLLRSAAPGPLHQPPATAPATAPAAAGSSSAGLGCKPPDAKGEEPGRPSGGGVRQQVEQRGGGGEAGPGGEALWPAGPSEAGGGAEGLELAQANADRIGSGAQEGSREGPKAPSGVKEGPVLAPDSGGGPMEGPWRRLRRRLQRQWGWAWRVAEITLGLPMLRTLAAQVYDTAAMLARGRWRPLLASRTFQFGAKYWAACSGVMVLLLVLVAAPAPPLPRSHPPLYGYIATAVSFTERVESTLSRSALRAAGTLLGGGLGLGLLLGAQGRAVDDPAVLLPVIGVATFVAGLLSGSRFKLATILTLVTLGAMTLCQYRAPLGPAAAGRGAGGGGGSQPTAGSSGGGGGVAAFCVGCRTTEASLKLFAVRVLSVIAGCTVPVLVSSIILPWYTSAWALETMAGALRGAAVITRHMYDRFFAEGYAALVASKGQDAAAEALAAHGLTREEAEACGAGAGGRGDTAASPPPSLQALVWSPLVAVQASLMRDTAAWSRGLLATPEVVPALLRSCLLLADCCSALQLVAVDTPPLGPGGRLGGAVFARLVLLLHGDMQELLDLLDDLAGTTSRLLCGSSGADEETQQQQQARRASAGRRRGSSCGGGGAPAGAVGVNRSDGGGSGSDGGAAAQGLRSRNGGTRPGAKQAVAAALDVEMAPAAQRPRSPAAALRAVLREMSERRAMVRRHFRSSRHAFHAHVLDLAEQHLPYATRPDDAVRVNALMHAFVVVLNAATETARTALAHRGGSRERRD</sequence>
<feature type="region of interest" description="Disordered" evidence="2">
    <location>
        <begin position="1480"/>
        <end position="1509"/>
    </location>
</feature>
<gene>
    <name evidence="5" type="ORF">HYH03_017786</name>
</gene>
<feature type="transmembrane region" description="Helical" evidence="3">
    <location>
        <begin position="2351"/>
        <end position="2376"/>
    </location>
</feature>
<feature type="compositionally biased region" description="Pro residues" evidence="2">
    <location>
        <begin position="864"/>
        <end position="891"/>
    </location>
</feature>
<keyword evidence="1" id="KW-0677">Repeat</keyword>
<dbReference type="CDD" id="cd17731">
    <property type="entry name" value="BRCT_TopBP1_rpt2_like"/>
    <property type="match status" value="2"/>
</dbReference>
<feature type="compositionally biased region" description="Gly residues" evidence="2">
    <location>
        <begin position="937"/>
        <end position="947"/>
    </location>
</feature>
<keyword evidence="3" id="KW-0472">Membrane</keyword>
<feature type="compositionally biased region" description="Low complexity" evidence="2">
    <location>
        <begin position="1528"/>
        <end position="1546"/>
    </location>
</feature>
<name>A0A835XID9_9CHLO</name>
<dbReference type="EMBL" id="JAEHOE010000180">
    <property type="protein sequence ID" value="KAG2483338.1"/>
    <property type="molecule type" value="Genomic_DNA"/>
</dbReference>
<dbReference type="Gene3D" id="3.40.50.10190">
    <property type="entry name" value="BRCT domain"/>
    <property type="match status" value="5"/>
</dbReference>
<feature type="domain" description="BRCT" evidence="4">
    <location>
        <begin position="453"/>
        <end position="567"/>
    </location>
</feature>
<feature type="transmembrane region" description="Helical" evidence="3">
    <location>
        <begin position="1207"/>
        <end position="1226"/>
    </location>
</feature>
<dbReference type="InterPro" id="IPR036420">
    <property type="entry name" value="BRCT_dom_sf"/>
</dbReference>
<feature type="transmembrane region" description="Helical" evidence="3">
    <location>
        <begin position="1238"/>
        <end position="1257"/>
    </location>
</feature>